<protein>
    <recommendedName>
        <fullName evidence="3">Type I restriction enzyme R protein N-terminal domain-containing protein</fullName>
    </recommendedName>
</protein>
<reference evidence="1 2" key="1">
    <citation type="journal article" date="2014" name="Genome Announc.">
        <title>Draft genome sequences of six enterohepatic helicobacter species isolated from humans and one from rhesus macaques.</title>
        <authorList>
            <person name="Shen Z."/>
            <person name="Sheh A."/>
            <person name="Young S.K."/>
            <person name="Abouelliel A."/>
            <person name="Ward D.V."/>
            <person name="Earl A.M."/>
            <person name="Fox J.G."/>
        </authorList>
    </citation>
    <scope>NUCLEOTIDE SEQUENCE [LARGE SCALE GENOMIC DNA]</scope>
    <source>
        <strain evidence="1 2">MIT 99-5501</strain>
    </source>
</reference>
<keyword evidence="2" id="KW-1185">Reference proteome</keyword>
<organism evidence="1 2">
    <name type="scientific">Helicobacter macacae MIT 99-5501</name>
    <dbReference type="NCBI Taxonomy" id="1357400"/>
    <lineage>
        <taxon>Bacteria</taxon>
        <taxon>Pseudomonadati</taxon>
        <taxon>Campylobacterota</taxon>
        <taxon>Epsilonproteobacteria</taxon>
        <taxon>Campylobacterales</taxon>
        <taxon>Helicobacteraceae</taxon>
        <taxon>Helicobacter</taxon>
    </lineage>
</organism>
<dbReference type="eggNOG" id="COG4748">
    <property type="taxonomic scope" value="Bacteria"/>
</dbReference>
<dbReference type="PATRIC" id="fig|1357400.3.peg.142"/>
<gene>
    <name evidence="1" type="ORF">HMPREF2086_00097</name>
</gene>
<dbReference type="Proteomes" id="UP000018731">
    <property type="component" value="Unassembled WGS sequence"/>
</dbReference>
<evidence type="ECO:0000313" key="1">
    <source>
        <dbReference type="EMBL" id="ETD24763.1"/>
    </source>
</evidence>
<proteinExistence type="predicted"/>
<evidence type="ECO:0000313" key="2">
    <source>
        <dbReference type="Proteomes" id="UP000018731"/>
    </source>
</evidence>
<dbReference type="AlphaFoldDB" id="V8CBH3"/>
<dbReference type="OrthoDB" id="9761012at2"/>
<dbReference type="STRING" id="1357400.HMPREF2086_00097"/>
<dbReference type="RefSeq" id="WP_023926765.1">
    <property type="nucleotide sequence ID" value="NZ_KI669454.1"/>
</dbReference>
<dbReference type="EMBL" id="AZJI01000001">
    <property type="protein sequence ID" value="ETD24763.1"/>
    <property type="molecule type" value="Genomic_DNA"/>
</dbReference>
<accession>V8CBH3</accession>
<evidence type="ECO:0008006" key="3">
    <source>
        <dbReference type="Google" id="ProtNLM"/>
    </source>
</evidence>
<name>V8CBH3_9HELI</name>
<comment type="caution">
    <text evidence="1">The sequence shown here is derived from an EMBL/GenBank/DDBJ whole genome shotgun (WGS) entry which is preliminary data.</text>
</comment>
<sequence>MSATKQDFYFLKNNLFSQYSLQVDFRAEFNEKFRDEARQTFEKITAICPKHPNKSPLQSFANLNEHQFEDDFIAKVAHALGYHFVRQEEKIIQGKLEKPDFLLFASAQDKADYESIPKDSRKGSNAHIAVILESKAYNVEIDNNKIKDNPHHQILRYLSNLKLDFGFLSNGRLWRFYDNSTLHSNKVFYEINLEAIIAQNDLEAFYYFFYIFRSERYAPSVRANSALNPAFAIKTTSFISPPPPHLYNLTEK</sequence>
<dbReference type="HOGENOM" id="CLU_1101687_0_0_7"/>